<dbReference type="EMBL" id="JAYFSI010000014">
    <property type="protein sequence ID" value="MEA5366240.1"/>
    <property type="molecule type" value="Genomic_DNA"/>
</dbReference>
<evidence type="ECO:0008006" key="4">
    <source>
        <dbReference type="Google" id="ProtNLM"/>
    </source>
</evidence>
<evidence type="ECO:0000313" key="3">
    <source>
        <dbReference type="Proteomes" id="UP001304298"/>
    </source>
</evidence>
<evidence type="ECO:0000256" key="1">
    <source>
        <dbReference type="SAM" id="MobiDB-lite"/>
    </source>
</evidence>
<dbReference type="SUPFAM" id="SSF52540">
    <property type="entry name" value="P-loop containing nucleoside triphosphate hydrolases"/>
    <property type="match status" value="1"/>
</dbReference>
<comment type="caution">
    <text evidence="2">The sequence shown here is derived from an EMBL/GenBank/DDBJ whole genome shotgun (WGS) entry which is preliminary data.</text>
</comment>
<organism evidence="2 3">
    <name type="scientific">Amycolatopsis heterodermiae</name>
    <dbReference type="NCBI Taxonomy" id="3110235"/>
    <lineage>
        <taxon>Bacteria</taxon>
        <taxon>Bacillati</taxon>
        <taxon>Actinomycetota</taxon>
        <taxon>Actinomycetes</taxon>
        <taxon>Pseudonocardiales</taxon>
        <taxon>Pseudonocardiaceae</taxon>
        <taxon>Amycolatopsis</taxon>
    </lineage>
</organism>
<dbReference type="Proteomes" id="UP001304298">
    <property type="component" value="Unassembled WGS sequence"/>
</dbReference>
<evidence type="ECO:0000313" key="2">
    <source>
        <dbReference type="EMBL" id="MEA5366240.1"/>
    </source>
</evidence>
<reference evidence="2 3" key="1">
    <citation type="submission" date="2023-12" db="EMBL/GenBank/DDBJ databases">
        <title>Amycolatopsis sp. V23-08.</title>
        <authorList>
            <person name="Somphong A."/>
        </authorList>
    </citation>
    <scope>NUCLEOTIDE SEQUENCE [LARGE SCALE GENOMIC DNA]</scope>
    <source>
        <strain evidence="2 3">V23-08</strain>
    </source>
</reference>
<sequence length="307" mass="32301">MVTSENLPADVDSRVDSPEPERQPSAPVEAAVELVDWSPFGRVLPILAASPGAGATSTAVAIADALQLAGRSVLLVDAGDPVRSGLGRAARADGPRRNGPGLAAGIRFSRRARAVLARLDVAATTEEPVLFPPPLYWHPGGGGVDVTVVDIGHDPWRLATDPALGPGQWLRVGSPSPIPALVVRPTVPGLAHAEQVLSRLAPWVRAGAVTPPTQLLVVGARRWPKGVVGTAGRRTSVLLPNAVFFPHNREVATHGITEDVTPASLRTPADGLLRSWRVLPQRTHRLHLRWPPPAGGRDGRVAEPDTG</sequence>
<name>A0ABU5RIX3_9PSEU</name>
<feature type="region of interest" description="Disordered" evidence="1">
    <location>
        <begin position="1"/>
        <end position="28"/>
    </location>
</feature>
<dbReference type="Gene3D" id="3.40.50.300">
    <property type="entry name" value="P-loop containing nucleotide triphosphate hydrolases"/>
    <property type="match status" value="1"/>
</dbReference>
<dbReference type="InterPro" id="IPR027417">
    <property type="entry name" value="P-loop_NTPase"/>
</dbReference>
<feature type="compositionally biased region" description="Basic and acidic residues" evidence="1">
    <location>
        <begin position="11"/>
        <end position="22"/>
    </location>
</feature>
<gene>
    <name evidence="2" type="ORF">VA596_42390</name>
</gene>
<keyword evidence="3" id="KW-1185">Reference proteome</keyword>
<protein>
    <recommendedName>
        <fullName evidence="4">CpsD/CapB family tyrosine-protein kinase</fullName>
    </recommendedName>
</protein>
<dbReference type="RefSeq" id="WP_323335332.1">
    <property type="nucleotide sequence ID" value="NZ_JAYFSI010000014.1"/>
</dbReference>
<accession>A0ABU5RIX3</accession>
<proteinExistence type="predicted"/>